<organism evidence="1 2">
    <name type="scientific">Botryobasidium botryosum (strain FD-172 SS1)</name>
    <dbReference type="NCBI Taxonomy" id="930990"/>
    <lineage>
        <taxon>Eukaryota</taxon>
        <taxon>Fungi</taxon>
        <taxon>Dikarya</taxon>
        <taxon>Basidiomycota</taxon>
        <taxon>Agaricomycotina</taxon>
        <taxon>Agaricomycetes</taxon>
        <taxon>Cantharellales</taxon>
        <taxon>Botryobasidiaceae</taxon>
        <taxon>Botryobasidium</taxon>
    </lineage>
</organism>
<dbReference type="Proteomes" id="UP000027195">
    <property type="component" value="Unassembled WGS sequence"/>
</dbReference>
<reference evidence="2" key="1">
    <citation type="journal article" date="2014" name="Proc. Natl. Acad. Sci. U.S.A.">
        <title>Extensive sampling of basidiomycete genomes demonstrates inadequacy of the white-rot/brown-rot paradigm for wood decay fungi.</title>
        <authorList>
            <person name="Riley R."/>
            <person name="Salamov A.A."/>
            <person name="Brown D.W."/>
            <person name="Nagy L.G."/>
            <person name="Floudas D."/>
            <person name="Held B.W."/>
            <person name="Levasseur A."/>
            <person name="Lombard V."/>
            <person name="Morin E."/>
            <person name="Otillar R."/>
            <person name="Lindquist E.A."/>
            <person name="Sun H."/>
            <person name="LaButti K.M."/>
            <person name="Schmutz J."/>
            <person name="Jabbour D."/>
            <person name="Luo H."/>
            <person name="Baker S.E."/>
            <person name="Pisabarro A.G."/>
            <person name="Walton J.D."/>
            <person name="Blanchette R.A."/>
            <person name="Henrissat B."/>
            <person name="Martin F."/>
            <person name="Cullen D."/>
            <person name="Hibbett D.S."/>
            <person name="Grigoriev I.V."/>
        </authorList>
    </citation>
    <scope>NUCLEOTIDE SEQUENCE [LARGE SCALE GENOMIC DNA]</scope>
    <source>
        <strain evidence="2">FD-172 SS1</strain>
    </source>
</reference>
<dbReference type="EMBL" id="KL198016">
    <property type="protein sequence ID" value="KDQ21647.1"/>
    <property type="molecule type" value="Genomic_DNA"/>
</dbReference>
<dbReference type="InParanoid" id="A0A067NBY3"/>
<sequence>MSRQELEASQRRRDHQRSILRILCSGISILDRAIDHFMTLGSDPRIDVALSPPASETVEIEPISSLTALVRDELQTAREACDTLQSRLFAYGDWFEVSHLELNCLAELRRRIEGDYVIVTGIRGQLASLSDHILDLREAWEECEILDGSDDSLC</sequence>
<accession>A0A067NBY3</accession>
<evidence type="ECO:0000313" key="1">
    <source>
        <dbReference type="EMBL" id="KDQ21647.1"/>
    </source>
</evidence>
<dbReference type="HOGENOM" id="CLU_1703924_0_0_1"/>
<keyword evidence="2" id="KW-1185">Reference proteome</keyword>
<proteinExistence type="predicted"/>
<dbReference type="AlphaFoldDB" id="A0A067NBY3"/>
<protein>
    <submittedName>
        <fullName evidence="1">Uncharacterized protein</fullName>
    </submittedName>
</protein>
<name>A0A067NBY3_BOTB1</name>
<gene>
    <name evidence="1" type="ORF">BOTBODRAFT_209572</name>
</gene>
<evidence type="ECO:0000313" key="2">
    <source>
        <dbReference type="Proteomes" id="UP000027195"/>
    </source>
</evidence>